<dbReference type="EMBL" id="CP129013">
    <property type="protein sequence ID" value="WLR42477.1"/>
    <property type="molecule type" value="Genomic_DNA"/>
</dbReference>
<evidence type="ECO:0000313" key="1">
    <source>
        <dbReference type="EMBL" id="WLR42477.1"/>
    </source>
</evidence>
<protein>
    <submittedName>
        <fullName evidence="1">Uncharacterized protein</fullName>
    </submittedName>
</protein>
<sequence length="133" mass="14367">MGHGFPQHQIKYGLDAIVRPETRISVALQTVLNPPAVDLEQDLQAQFIFSDPATARFVTITAIIDGEPVPVELEDGFYRTDLGVVKPNESITTLVTLGSELAGRDVGLTVELLEANGNNILACEDLWVAVQPA</sequence>
<evidence type="ECO:0000313" key="2">
    <source>
        <dbReference type="Proteomes" id="UP001197974"/>
    </source>
</evidence>
<name>A0ABY9JSZ6_9BACI</name>
<reference evidence="1 2" key="1">
    <citation type="submission" date="2023-06" db="EMBL/GenBank/DDBJ databases">
        <title>Five Gram-positive bacteria isolated from mangrove sediments in Shenzhen, Guangdong, China.</title>
        <authorList>
            <person name="Yu S."/>
            <person name="Zheng W."/>
            <person name="Huang Y."/>
        </authorList>
    </citation>
    <scope>NUCLEOTIDE SEQUENCE [LARGE SCALE GENOMIC DNA]</scope>
    <source>
        <strain evidence="1 2">SaN35-3</strain>
    </source>
</reference>
<organism evidence="1 2">
    <name type="scientific">Bacillus carboniphilus</name>
    <dbReference type="NCBI Taxonomy" id="86663"/>
    <lineage>
        <taxon>Bacteria</taxon>
        <taxon>Bacillati</taxon>
        <taxon>Bacillota</taxon>
        <taxon>Bacilli</taxon>
        <taxon>Bacillales</taxon>
        <taxon>Bacillaceae</taxon>
        <taxon>Bacillus</taxon>
    </lineage>
</organism>
<proteinExistence type="predicted"/>
<accession>A0ABY9JSZ6</accession>
<keyword evidence="2" id="KW-1185">Reference proteome</keyword>
<gene>
    <name evidence="1" type="ORF">LC087_17545</name>
</gene>
<dbReference type="Proteomes" id="UP001197974">
    <property type="component" value="Chromosome"/>
</dbReference>
<dbReference type="RefSeq" id="WP_306019746.1">
    <property type="nucleotide sequence ID" value="NZ_CP129013.1"/>
</dbReference>